<dbReference type="Proteomes" id="UP001268256">
    <property type="component" value="Unassembled WGS sequence"/>
</dbReference>
<comment type="caution">
    <text evidence="2">The sequence shown here is derived from an EMBL/GenBank/DDBJ whole genome shotgun (WGS) entry which is preliminary data.</text>
</comment>
<evidence type="ECO:0000259" key="1">
    <source>
        <dbReference type="Pfam" id="PF07883"/>
    </source>
</evidence>
<dbReference type="SUPFAM" id="SSF51182">
    <property type="entry name" value="RmlC-like cupins"/>
    <property type="match status" value="1"/>
</dbReference>
<dbReference type="Gene3D" id="2.60.120.10">
    <property type="entry name" value="Jelly Rolls"/>
    <property type="match status" value="1"/>
</dbReference>
<dbReference type="RefSeq" id="WP_322877536.1">
    <property type="nucleotide sequence ID" value="NZ_JAVMIP010000003.1"/>
</dbReference>
<gene>
    <name evidence="2" type="ORF">RIF25_05490</name>
</gene>
<dbReference type="InterPro" id="IPR014710">
    <property type="entry name" value="RmlC-like_jellyroll"/>
</dbReference>
<proteinExistence type="predicted"/>
<evidence type="ECO:0000313" key="2">
    <source>
        <dbReference type="EMBL" id="MDS3860255.1"/>
    </source>
</evidence>
<keyword evidence="3" id="KW-1185">Reference proteome</keyword>
<dbReference type="CDD" id="cd06981">
    <property type="entry name" value="cupin_reut_a1446"/>
    <property type="match status" value="1"/>
</dbReference>
<dbReference type="EMBL" id="JAVMIP010000003">
    <property type="protein sequence ID" value="MDS3860255.1"/>
    <property type="molecule type" value="Genomic_DNA"/>
</dbReference>
<name>A0AAE4FQE4_9CYAN</name>
<dbReference type="AlphaFoldDB" id="A0AAE4FQE4"/>
<organism evidence="2 3">
    <name type="scientific">Pseudocalidococcus azoricus BACA0444</name>
    <dbReference type="NCBI Taxonomy" id="2918990"/>
    <lineage>
        <taxon>Bacteria</taxon>
        <taxon>Bacillati</taxon>
        <taxon>Cyanobacteriota</taxon>
        <taxon>Cyanophyceae</taxon>
        <taxon>Acaryochloridales</taxon>
        <taxon>Thermosynechococcaceae</taxon>
        <taxon>Pseudocalidococcus</taxon>
        <taxon>Pseudocalidococcus azoricus</taxon>
    </lineage>
</organism>
<dbReference type="InterPro" id="IPR011051">
    <property type="entry name" value="RmlC_Cupin_sf"/>
</dbReference>
<reference evidence="3" key="1">
    <citation type="submission" date="2023-07" db="EMBL/GenBank/DDBJ databases">
        <authorList>
            <person name="Luz R."/>
            <person name="Cordeiro R."/>
            <person name="Fonseca A."/>
            <person name="Goncalves V."/>
        </authorList>
    </citation>
    <scope>NUCLEOTIDE SEQUENCE [LARGE SCALE GENOMIC DNA]</scope>
    <source>
        <strain evidence="3">BACA0444</strain>
    </source>
</reference>
<dbReference type="Pfam" id="PF07883">
    <property type="entry name" value="Cupin_2"/>
    <property type="match status" value="1"/>
</dbReference>
<accession>A0AAE4FQE4</accession>
<evidence type="ECO:0000313" key="3">
    <source>
        <dbReference type="Proteomes" id="UP001268256"/>
    </source>
</evidence>
<protein>
    <submittedName>
        <fullName evidence="2">Cupin domain-containing protein</fullName>
    </submittedName>
</protein>
<dbReference type="InterPro" id="IPR013096">
    <property type="entry name" value="Cupin_2"/>
</dbReference>
<feature type="domain" description="Cupin type-2" evidence="1">
    <location>
        <begin position="30"/>
        <end position="97"/>
    </location>
</feature>
<sequence length="104" mass="11855">MPNLYQSQNPSNQEEFVTLLHSQAWRLEQIISHGQASPPDFWYDQAEDEWVALLKGTAILEIANQDSRHLVAGDYLFIPAHCRHRVAKTSEDAIWLALHFGPSS</sequence>